<dbReference type="Pfam" id="PF08353">
    <property type="entry name" value="MurT_C"/>
    <property type="match status" value="1"/>
</dbReference>
<comment type="similarity">
    <text evidence="1">Belongs to the MurCDEF family. MurT subfamily.</text>
</comment>
<feature type="domain" description="Mur ligase central" evidence="2">
    <location>
        <begin position="55"/>
        <end position="168"/>
    </location>
</feature>
<dbReference type="Proteomes" id="UP001164965">
    <property type="component" value="Chromosome"/>
</dbReference>
<keyword evidence="1" id="KW-0961">Cell wall biogenesis/degradation</keyword>
<proteinExistence type="inferred from homology"/>
<feature type="domain" description="Lipid II isoglutaminyl synthase (glutamine-hydrolyzing) subunit MurT C-terminal" evidence="3">
    <location>
        <begin position="297"/>
        <end position="395"/>
    </location>
</feature>
<evidence type="ECO:0000256" key="1">
    <source>
        <dbReference type="HAMAP-Rule" id="MF_02214"/>
    </source>
</evidence>
<dbReference type="HAMAP" id="MF_02214">
    <property type="entry name" value="Lipid_II_synth_MurT"/>
    <property type="match status" value="1"/>
</dbReference>
<dbReference type="EC" id="6.3.5.13" evidence="1"/>
<feature type="binding site" evidence="1">
    <location>
        <position position="198"/>
    </location>
    <ligand>
        <name>Zn(2+)</name>
        <dbReference type="ChEBI" id="CHEBI:29105"/>
    </ligand>
</feature>
<keyword evidence="5" id="KW-1185">Reference proteome</keyword>
<organism evidence="4 5">
    <name type="scientific">Rhodococcus antarcticus</name>
    <dbReference type="NCBI Taxonomy" id="2987751"/>
    <lineage>
        <taxon>Bacteria</taxon>
        <taxon>Bacillati</taxon>
        <taxon>Actinomycetota</taxon>
        <taxon>Actinomycetes</taxon>
        <taxon>Mycobacteriales</taxon>
        <taxon>Nocardiaceae</taxon>
        <taxon>Rhodococcus</taxon>
    </lineage>
</organism>
<dbReference type="PANTHER" id="PTHR23135:SF7">
    <property type="entry name" value="LIPID II ISOGLUTAMINYL SYNTHASE (GLUTAMINE-HYDROLYZING) SUBUNIT MURT"/>
    <property type="match status" value="1"/>
</dbReference>
<comment type="pathway">
    <text evidence="1">Cell wall biogenesis; peptidoglycan biosynthesis.</text>
</comment>
<evidence type="ECO:0000259" key="3">
    <source>
        <dbReference type="Pfam" id="PF08353"/>
    </source>
</evidence>
<dbReference type="SUPFAM" id="SSF53623">
    <property type="entry name" value="MurD-like peptide ligases, catalytic domain"/>
    <property type="match status" value="1"/>
</dbReference>
<dbReference type="GO" id="GO:0016874">
    <property type="term" value="F:ligase activity"/>
    <property type="evidence" value="ECO:0007669"/>
    <property type="project" value="UniProtKB-KW"/>
</dbReference>
<dbReference type="InterPro" id="IPR036565">
    <property type="entry name" value="Mur-like_cat_sf"/>
</dbReference>
<protein>
    <recommendedName>
        <fullName evidence="1">Lipid II isoglutaminyl synthase (glutamine-hydrolyzing) subunit MurT</fullName>
        <ecNumber evidence="1">6.3.5.13</ecNumber>
    </recommendedName>
</protein>
<dbReference type="RefSeq" id="WP_265384760.1">
    <property type="nucleotide sequence ID" value="NZ_CP110615.1"/>
</dbReference>
<dbReference type="Pfam" id="PF08245">
    <property type="entry name" value="Mur_ligase_M"/>
    <property type="match status" value="1"/>
</dbReference>
<keyword evidence="1" id="KW-0862">Zinc</keyword>
<evidence type="ECO:0000313" key="4">
    <source>
        <dbReference type="EMBL" id="UZJ26656.1"/>
    </source>
</evidence>
<comment type="function">
    <text evidence="1">The lipid II isoglutaminyl synthase complex catalyzes the formation of alpha-D-isoglutamine in the cell wall lipid II stem peptide. The MurT subunit catalyzes the ATP-dependent amidation of D-glutamate residue of lipid II, converting it to an isoglutamine residue.</text>
</comment>
<keyword evidence="1" id="KW-0573">Peptidoglycan synthesis</keyword>
<evidence type="ECO:0000313" key="5">
    <source>
        <dbReference type="Proteomes" id="UP001164965"/>
    </source>
</evidence>
<keyword evidence="1" id="KW-0133">Cell shape</keyword>
<dbReference type="PANTHER" id="PTHR23135">
    <property type="entry name" value="MUR LIGASE FAMILY MEMBER"/>
    <property type="match status" value="1"/>
</dbReference>
<feature type="binding site" evidence="1">
    <location>
        <position position="195"/>
    </location>
    <ligand>
        <name>Zn(2+)</name>
        <dbReference type="ChEBI" id="CHEBI:29105"/>
    </ligand>
</feature>
<gene>
    <name evidence="1" type="primary">murT</name>
    <name evidence="4" type="ORF">RHODO2019_12800</name>
</gene>
<keyword evidence="1 4" id="KW-0436">Ligase</keyword>
<feature type="binding site" evidence="1">
    <location>
        <position position="213"/>
    </location>
    <ligand>
        <name>Zn(2+)</name>
        <dbReference type="ChEBI" id="CHEBI:29105"/>
    </ligand>
</feature>
<evidence type="ECO:0000259" key="2">
    <source>
        <dbReference type="Pfam" id="PF08245"/>
    </source>
</evidence>
<dbReference type="InterPro" id="IPR013221">
    <property type="entry name" value="Mur_ligase_cen"/>
</dbReference>
<sequence length="407" mass="42375">MGLRARAAVAAGNLTAAVSRASGMGAGSIIGGRVSLALDPHLLTRLTAGRGVVVVTGTNGKTTTAALIAAALGTAGRVASNTGGSNMLDGLVAALTRDRQAPHAVLEVDELHVPQVLDSVDPAVLVLLNLTRDQLDRVGEVAHLITTLRTALVRRPGCLVVANPDDPAVVAAVPDGARVVWVATGSSWEHDTVVCPRCAQVLTRSDGDWWCGCGLRRPVPDWRFDESGFTGPGGAHGPLVVALPGLFNRANATVALAVADAFGVSLGRSTTAVAAVVQVSGRYRQVRHRGHDVRLLLVKNPAGATEMLGVLAGGTSELVLVVNGREADGRDLSWVWDVPFEQLAGRRVTVAGERASDVAVRLGHAGVPHRVVHDPWAALAGLTEPTVDVLANYTAFRDLVRGLDRAR</sequence>
<comment type="catalytic activity">
    <reaction evidence="1">
        <text>beta-D-GlcNAc-(1-&gt;4)-Mur2Ac(oyl-L-Ala-gamma-D-O-P-Glu-L-Lys-D-Ala-D-Ala)-di-trans,octa-cis-undecaprenyl diphosphate + NH4(+) = beta-D-GlcNAc-(1-&gt;4)-Mur2Ac(oyl-L-Ala-D-isoglutaminyl-L-Lys-D-Ala-D-Ala)-di-trans,octa-cis-undecaprenyl diphosphate + phosphate + H(+)</text>
        <dbReference type="Rhea" id="RHEA:57932"/>
        <dbReference type="ChEBI" id="CHEBI:15378"/>
        <dbReference type="ChEBI" id="CHEBI:28938"/>
        <dbReference type="ChEBI" id="CHEBI:43474"/>
        <dbReference type="ChEBI" id="CHEBI:62233"/>
        <dbReference type="ChEBI" id="CHEBI:143132"/>
    </reaction>
</comment>
<keyword evidence="1" id="KW-0067">ATP-binding</keyword>
<comment type="catalytic activity">
    <reaction evidence="1">
        <text>beta-D-GlcNAc-(1-&gt;4)-Mur2Ac(oyl-L-Ala-gamma-D-Glu-L-Lys-D-Ala-D-Ala)-di-trans,octa-cis-undecaprenyl diphosphate + L-glutamine + ATP + H2O = beta-D-GlcNAc-(1-&gt;4)-Mur2Ac(oyl-L-Ala-D-isoglutaminyl-L-Lys-D-Ala-D-Ala)-di-trans,octa-cis-undecaprenyl diphosphate + L-glutamate + ADP + phosphate + H(+)</text>
        <dbReference type="Rhea" id="RHEA:57928"/>
        <dbReference type="ChEBI" id="CHEBI:15377"/>
        <dbReference type="ChEBI" id="CHEBI:15378"/>
        <dbReference type="ChEBI" id="CHEBI:29985"/>
        <dbReference type="ChEBI" id="CHEBI:30616"/>
        <dbReference type="ChEBI" id="CHEBI:43474"/>
        <dbReference type="ChEBI" id="CHEBI:58359"/>
        <dbReference type="ChEBI" id="CHEBI:60033"/>
        <dbReference type="ChEBI" id="CHEBI:62233"/>
        <dbReference type="ChEBI" id="CHEBI:456216"/>
        <dbReference type="EC" id="6.3.5.13"/>
    </reaction>
</comment>
<name>A0ABY6P4S4_9NOCA</name>
<keyword evidence="1" id="KW-0479">Metal-binding</keyword>
<comment type="subunit">
    <text evidence="1">Forms a heterodimer with GatD.</text>
</comment>
<feature type="active site" evidence="1">
    <location>
        <position position="331"/>
    </location>
</feature>
<feature type="binding site" evidence="1">
    <location>
        <position position="211"/>
    </location>
    <ligand>
        <name>Zn(2+)</name>
        <dbReference type="ChEBI" id="CHEBI:29105"/>
    </ligand>
</feature>
<dbReference type="InterPro" id="IPR043703">
    <property type="entry name" value="Lipid_II_synth_MurT"/>
</dbReference>
<dbReference type="Gene3D" id="3.40.1190.10">
    <property type="entry name" value="Mur-like, catalytic domain"/>
    <property type="match status" value="1"/>
</dbReference>
<keyword evidence="1" id="KW-0547">Nucleotide-binding</keyword>
<comment type="catalytic activity">
    <reaction evidence="1">
        <text>beta-D-GlcNAc-(1-&gt;4)-Mur2Ac(oyl-L-Ala-gamma-D-Glu-L-Lys-D-Ala-D-Ala)-di-trans,octa-cis-undecaprenyl diphosphate + ATP = beta-D-GlcNAc-(1-&gt;4)-Mur2Ac(oyl-L-Ala-gamma-D-O-P-Glu-L-Lys-D-Ala-D-Ala)-di-trans,octa-cis-undecaprenyl diphosphate + ADP</text>
        <dbReference type="Rhea" id="RHEA:59488"/>
        <dbReference type="ChEBI" id="CHEBI:30616"/>
        <dbReference type="ChEBI" id="CHEBI:60033"/>
        <dbReference type="ChEBI" id="CHEBI:143132"/>
        <dbReference type="ChEBI" id="CHEBI:456216"/>
    </reaction>
</comment>
<accession>A0ABY6P4S4</accession>
<reference evidence="4" key="1">
    <citation type="submission" date="2022-10" db="EMBL/GenBank/DDBJ databases">
        <title>Rhodococcus sp.75.</title>
        <authorList>
            <person name="Sun M."/>
        </authorList>
    </citation>
    <scope>NUCLEOTIDE SEQUENCE</scope>
    <source>
        <strain evidence="4">75</strain>
    </source>
</reference>
<dbReference type="EMBL" id="CP110615">
    <property type="protein sequence ID" value="UZJ26656.1"/>
    <property type="molecule type" value="Genomic_DNA"/>
</dbReference>
<dbReference type="InterPro" id="IPR013564">
    <property type="entry name" value="MurT_C"/>
</dbReference>